<dbReference type="InterPro" id="IPR041233">
    <property type="entry name" value="Melibiase_C"/>
</dbReference>
<dbReference type="InterPro" id="IPR013780">
    <property type="entry name" value="Glyco_hydro_b"/>
</dbReference>
<dbReference type="Proteomes" id="UP001589818">
    <property type="component" value="Unassembled WGS sequence"/>
</dbReference>
<evidence type="ECO:0000259" key="3">
    <source>
        <dbReference type="Pfam" id="PF17801"/>
    </source>
</evidence>
<dbReference type="InterPro" id="IPR013785">
    <property type="entry name" value="Aldolase_TIM"/>
</dbReference>
<keyword evidence="2" id="KW-0326">Glycosidase</keyword>
<organism evidence="4 5">
    <name type="scientific">Paenibacillus mendelii</name>
    <dbReference type="NCBI Taxonomy" id="206163"/>
    <lineage>
        <taxon>Bacteria</taxon>
        <taxon>Bacillati</taxon>
        <taxon>Bacillota</taxon>
        <taxon>Bacilli</taxon>
        <taxon>Bacillales</taxon>
        <taxon>Paenibacillaceae</taxon>
        <taxon>Paenibacillus</taxon>
    </lineage>
</organism>
<dbReference type="PANTHER" id="PTHR43053">
    <property type="entry name" value="GLYCOSIDASE FAMILY 31"/>
    <property type="match status" value="1"/>
</dbReference>
<dbReference type="Pfam" id="PF17801">
    <property type="entry name" value="Melibiase_C"/>
    <property type="match status" value="1"/>
</dbReference>
<dbReference type="Gene3D" id="3.20.20.70">
    <property type="entry name" value="Aldolase class I"/>
    <property type="match status" value="1"/>
</dbReference>
<dbReference type="Gene3D" id="2.60.40.1180">
    <property type="entry name" value="Golgi alpha-mannosidase II"/>
    <property type="match status" value="1"/>
</dbReference>
<accession>A0ABV6JCL5</accession>
<evidence type="ECO:0000313" key="4">
    <source>
        <dbReference type="EMBL" id="MFC0393654.1"/>
    </source>
</evidence>
<reference evidence="4 5" key="1">
    <citation type="submission" date="2024-09" db="EMBL/GenBank/DDBJ databases">
        <authorList>
            <person name="Sun Q."/>
            <person name="Mori K."/>
        </authorList>
    </citation>
    <scope>NUCLEOTIDE SEQUENCE [LARGE SCALE GENOMIC DNA]</scope>
    <source>
        <strain evidence="4 5">CCM 4839</strain>
    </source>
</reference>
<evidence type="ECO:0000256" key="1">
    <source>
        <dbReference type="ARBA" id="ARBA00022801"/>
    </source>
</evidence>
<proteinExistence type="predicted"/>
<keyword evidence="1" id="KW-0378">Hydrolase</keyword>
<keyword evidence="5" id="KW-1185">Reference proteome</keyword>
<dbReference type="SUPFAM" id="SSF51011">
    <property type="entry name" value="Glycosyl hydrolase domain"/>
    <property type="match status" value="1"/>
</dbReference>
<comment type="caution">
    <text evidence="4">The sequence shown here is derived from an EMBL/GenBank/DDBJ whole genome shotgun (WGS) entry which is preliminary data.</text>
</comment>
<sequence length="769" mass="87485">MSRIQVSASGRQGAVQLLLDGESSRMTCELGFHVELADGTCLESNDFQLGSTVMRDPHEAVFQFHHEELDVSVHCQWKEGTVFEWWLTVGNRSGKPLALKNIALGAGQLNYEQTQFEIEHVPWRLLNIGLQSTDMHAGICEVTNERPYYFDSMTVFHQPADGMNILMGCISFQTYFSHLLVSQHRQQAAGSDTFDYVIANHYEGMLLDPDEITETERAAILIGPDHNRLFSVYMDLVVREMQPRSQFHQAPTGWLSWYYYYGTVTEQDILDNVHDLRDQYPELNVEYIVIDAGWFLESGFGDWEANEKFPHGMKWLADQIKAAGYKPGLWFSPLLADSGSRLLERHPDWVLKQGMKYAAGMNPSGSDVLELHEKNKVKFVLDLTHPEVLDYLKAMFTQVTQEWGYSYIKLDFLIRALFTDQGNHSSLHRDQVLFPGTTTAAAYRKAMQAIREGAGEGCFILGCAAPLFTSAGGFIDGNRMTPDITRRNYVPDSPRPTYWELIKICGITMAARYFLHGKIGYNDPDVLVVRGHEPEGISDDYKPSLDEARVWAGVVALSGGMLFYNDKLSDVEEERRSLLKQVFPPGPGAAVPIDFFQKDGPELWNLHLYRGDESWVVLGVFNWGETVRDIDVDLSLLDIAASREVLVQDIWEHTYLGLYENQLCLTEIPPHSMRLLAIRTVLERPQLLSTAGHFTQGWAEFTEVTWAAETFCLRWNPDYKSRGPIKLYIPEPYRDKPIEISGGYAEVHLDILSIMPLQDGECIRIRFMD</sequence>
<name>A0ABV6JCL5_9BACL</name>
<evidence type="ECO:0000256" key="2">
    <source>
        <dbReference type="ARBA" id="ARBA00023295"/>
    </source>
</evidence>
<dbReference type="InterPro" id="IPR050985">
    <property type="entry name" value="Alpha-glycosidase_related"/>
</dbReference>
<dbReference type="InterPro" id="IPR017853">
    <property type="entry name" value="GH"/>
</dbReference>
<dbReference type="PANTHER" id="PTHR43053:SF3">
    <property type="entry name" value="ALPHA-GALACTOSIDASE C-RELATED"/>
    <property type="match status" value="1"/>
</dbReference>
<dbReference type="CDD" id="cd14791">
    <property type="entry name" value="GH36"/>
    <property type="match status" value="1"/>
</dbReference>
<evidence type="ECO:0000313" key="5">
    <source>
        <dbReference type="Proteomes" id="UP001589818"/>
    </source>
</evidence>
<gene>
    <name evidence="4" type="ORF">ACFFJ8_20070</name>
</gene>
<protein>
    <submittedName>
        <fullName evidence="4">Alpha-galactosidase</fullName>
    </submittedName>
</protein>
<dbReference type="RefSeq" id="WP_204820656.1">
    <property type="nucleotide sequence ID" value="NZ_JANHOF010000008.1"/>
</dbReference>
<dbReference type="Pfam" id="PF02065">
    <property type="entry name" value="Melibiase"/>
    <property type="match status" value="1"/>
</dbReference>
<dbReference type="SUPFAM" id="SSF51445">
    <property type="entry name" value="(Trans)glycosidases"/>
    <property type="match status" value="1"/>
</dbReference>
<dbReference type="InterPro" id="IPR002252">
    <property type="entry name" value="Glyco_hydro_36"/>
</dbReference>
<dbReference type="EMBL" id="JBHLVF010000034">
    <property type="protein sequence ID" value="MFC0393654.1"/>
    <property type="molecule type" value="Genomic_DNA"/>
</dbReference>
<feature type="domain" description="Alpha galactosidase C-terminal" evidence="3">
    <location>
        <begin position="600"/>
        <end position="676"/>
    </location>
</feature>